<evidence type="ECO:0000313" key="2">
    <source>
        <dbReference type="EMBL" id="CUM58940.1"/>
    </source>
</evidence>
<dbReference type="EMBL" id="LO018304">
    <property type="protein sequence ID" value="CUM58940.1"/>
    <property type="molecule type" value="Genomic_DNA"/>
</dbReference>
<proteinExistence type="predicted"/>
<accession>A0A1J1JFD7</accession>
<gene>
    <name evidence="1" type="ORF">PANO66_03360</name>
    <name evidence="2" type="ORF">PLAM_0973</name>
</gene>
<dbReference type="AlphaFoldDB" id="A0A1J1JFD7"/>
<reference evidence="2" key="1">
    <citation type="submission" date="2015-09" db="EMBL/GenBank/DDBJ databases">
        <authorList>
            <person name="Jackson K.R."/>
            <person name="Lunt B.L."/>
            <person name="Fisher J.N.B."/>
            <person name="Gardner A.V."/>
            <person name="Bailey M.E."/>
            <person name="Deus L.M."/>
            <person name="Earl A.S."/>
            <person name="Gibby P.D."/>
            <person name="Hartmann K.A."/>
            <person name="Liu J.E."/>
            <person name="Manci A.M."/>
            <person name="Nielsen D.A."/>
            <person name="Solomon M.B."/>
            <person name="Breakwell D.P."/>
            <person name="Burnett S.H."/>
            <person name="Grose J.H."/>
        </authorList>
    </citation>
    <scope>NUCLEOTIDE SEQUENCE</scope>
    <source>
        <strain evidence="2">7805</strain>
    </source>
</reference>
<sequence length="75" mass="9017">MGTQFRRSKIRVEFTMNQQHPIPDRTTRERLLANLCRIHLEMEQFNLELEEINAKLEAVIRKKRLSRLNNLLNNS</sequence>
<protein>
    <submittedName>
        <fullName evidence="2">Uncharacterized protein</fullName>
    </submittedName>
</protein>
<name>A0A1J1JFD7_PLAAG</name>
<dbReference type="Proteomes" id="UP001153761">
    <property type="component" value="Chromosome"/>
</dbReference>
<reference evidence="1" key="2">
    <citation type="submission" date="2020-09" db="EMBL/GenBank/DDBJ databases">
        <authorList>
            <person name="Blom J."/>
        </authorList>
    </citation>
    <scope>NUCLEOTIDE SEQUENCE</scope>
    <source>
        <strain evidence="1">No.66</strain>
    </source>
</reference>
<dbReference type="EMBL" id="LR882963">
    <property type="protein sequence ID" value="CAD5962142.1"/>
    <property type="molecule type" value="Genomic_DNA"/>
</dbReference>
<organism evidence="2">
    <name type="scientific">Planktothrix agardhii</name>
    <name type="common">Oscillatoria agardhii</name>
    <dbReference type="NCBI Taxonomy" id="1160"/>
    <lineage>
        <taxon>Bacteria</taxon>
        <taxon>Bacillati</taxon>
        <taxon>Cyanobacteriota</taxon>
        <taxon>Cyanophyceae</taxon>
        <taxon>Oscillatoriophycideae</taxon>
        <taxon>Oscillatoriales</taxon>
        <taxon>Microcoleaceae</taxon>
        <taxon>Planktothrix</taxon>
    </lineage>
</organism>
<evidence type="ECO:0000313" key="1">
    <source>
        <dbReference type="EMBL" id="CAD5962142.1"/>
    </source>
</evidence>